<sequence length="310" mass="34794">MLKGAPTGVRKYILAAEKMAYLAAGGNPVGRGKGRGIHLWVTLVILSLAMYLTSGLPNPKEGMGKETDPQETQLEPTWGQNRRPRVHFDCPERPKGGNCKYNDSGFQMNKKKEKTIYDNPMAMSRKRRELSNLPIIPICRNCNKTVWVGGKRESTFVAYLRVNKLCYDKNKLEMCTLNGKTYWVGQNEKLQTASLNSGSIILDLLSENDERVCLKLDKIFCFSKDEEGMDPENKIQKAAQEPKRLIHMVVEGMQIASLPIDPELASGGLNKNNAVPKIMKLNEKKSRAAEVLARFEARVPEGNVEKNLLE</sequence>
<evidence type="ECO:0000256" key="1">
    <source>
        <dbReference type="SAM" id="MobiDB-lite"/>
    </source>
</evidence>
<comment type="caution">
    <text evidence="2">The sequence shown here is derived from an EMBL/GenBank/DDBJ whole genome shotgun (WGS) entry which is preliminary data.</text>
</comment>
<organism evidence="2 3">
    <name type="scientific">Hirundo rustica rustica</name>
    <dbReference type="NCBI Taxonomy" id="333673"/>
    <lineage>
        <taxon>Eukaryota</taxon>
        <taxon>Metazoa</taxon>
        <taxon>Chordata</taxon>
        <taxon>Craniata</taxon>
        <taxon>Vertebrata</taxon>
        <taxon>Euteleostomi</taxon>
        <taxon>Archelosauria</taxon>
        <taxon>Archosauria</taxon>
        <taxon>Dinosauria</taxon>
        <taxon>Saurischia</taxon>
        <taxon>Theropoda</taxon>
        <taxon>Coelurosauria</taxon>
        <taxon>Aves</taxon>
        <taxon>Neognathae</taxon>
        <taxon>Neoaves</taxon>
        <taxon>Telluraves</taxon>
        <taxon>Australaves</taxon>
        <taxon>Passeriformes</taxon>
        <taxon>Sylvioidea</taxon>
        <taxon>Hirundinidae</taxon>
        <taxon>Hirundo</taxon>
    </lineage>
</organism>
<evidence type="ECO:0000313" key="3">
    <source>
        <dbReference type="Proteomes" id="UP000269221"/>
    </source>
</evidence>
<accession>A0A3M0JFB7</accession>
<dbReference type="AlphaFoldDB" id="A0A3M0JFB7"/>
<reference evidence="2 3" key="1">
    <citation type="submission" date="2018-07" db="EMBL/GenBank/DDBJ databases">
        <title>A high quality draft genome assembly of the barn swallow (H. rustica rustica).</title>
        <authorList>
            <person name="Formenti G."/>
            <person name="Chiara M."/>
            <person name="Poveda L."/>
            <person name="Francoijs K.-J."/>
            <person name="Bonisoli-Alquati A."/>
            <person name="Canova L."/>
            <person name="Gianfranceschi L."/>
            <person name="Horner D.S."/>
            <person name="Saino N."/>
        </authorList>
    </citation>
    <scope>NUCLEOTIDE SEQUENCE [LARGE SCALE GENOMIC DNA]</scope>
    <source>
        <strain evidence="2">Chelidonia</strain>
        <tissue evidence="2">Blood</tissue>
    </source>
</reference>
<feature type="compositionally biased region" description="Polar residues" evidence="1">
    <location>
        <begin position="70"/>
        <end position="80"/>
    </location>
</feature>
<gene>
    <name evidence="2" type="ORF">DUI87_23707</name>
</gene>
<feature type="region of interest" description="Disordered" evidence="1">
    <location>
        <begin position="59"/>
        <end position="85"/>
    </location>
</feature>
<dbReference type="Proteomes" id="UP000269221">
    <property type="component" value="Unassembled WGS sequence"/>
</dbReference>
<proteinExistence type="predicted"/>
<keyword evidence="3" id="KW-1185">Reference proteome</keyword>
<dbReference type="EMBL" id="QRBI01000147">
    <property type="protein sequence ID" value="RMB99705.1"/>
    <property type="molecule type" value="Genomic_DNA"/>
</dbReference>
<name>A0A3M0JFB7_HIRRU</name>
<dbReference type="OrthoDB" id="9325190at2759"/>
<evidence type="ECO:0000313" key="2">
    <source>
        <dbReference type="EMBL" id="RMB99705.1"/>
    </source>
</evidence>
<protein>
    <submittedName>
        <fullName evidence="2">Uncharacterized protein</fullName>
    </submittedName>
</protein>